<keyword evidence="3" id="KW-0547">Nucleotide-binding</keyword>
<dbReference type="SMART" id="SM00954">
    <property type="entry name" value="RelA_SpoT"/>
    <property type="match status" value="1"/>
</dbReference>
<dbReference type="EMBL" id="ACGV01000021">
    <property type="protein sequence ID" value="EEJ41285.1"/>
    <property type="molecule type" value="Genomic_DNA"/>
</dbReference>
<dbReference type="InterPro" id="IPR002912">
    <property type="entry name" value="ACT_dom"/>
</dbReference>
<dbReference type="InterPro" id="IPR006674">
    <property type="entry name" value="HD_domain"/>
</dbReference>
<dbReference type="GO" id="GO:0005886">
    <property type="term" value="C:plasma membrane"/>
    <property type="evidence" value="ECO:0007669"/>
    <property type="project" value="TreeGrafter"/>
</dbReference>
<comment type="caution">
    <text evidence="9">The sequence shown here is derived from an EMBL/GenBank/DDBJ whole genome shotgun (WGS) entry which is preliminary data.</text>
</comment>
<organism evidence="9 10">
    <name type="scientific">Limosilactobacillus vaginalis DSM 5837 = ATCC 49540</name>
    <dbReference type="NCBI Taxonomy" id="1423814"/>
    <lineage>
        <taxon>Bacteria</taxon>
        <taxon>Bacillati</taxon>
        <taxon>Bacillota</taxon>
        <taxon>Bacilli</taxon>
        <taxon>Lactobacillales</taxon>
        <taxon>Lactobacillaceae</taxon>
        <taxon>Limosilactobacillus</taxon>
    </lineage>
</organism>
<dbReference type="Gene3D" id="3.30.460.10">
    <property type="entry name" value="Beta Polymerase, domain 2"/>
    <property type="match status" value="1"/>
</dbReference>
<dbReference type="InterPro" id="IPR004095">
    <property type="entry name" value="TGS"/>
</dbReference>
<comment type="catalytic activity">
    <reaction evidence="4">
        <text>GTP + ATP = guanosine 3'-diphosphate 5'-triphosphate + AMP</text>
        <dbReference type="Rhea" id="RHEA:22088"/>
        <dbReference type="ChEBI" id="CHEBI:30616"/>
        <dbReference type="ChEBI" id="CHEBI:37565"/>
        <dbReference type="ChEBI" id="CHEBI:142410"/>
        <dbReference type="ChEBI" id="CHEBI:456215"/>
        <dbReference type="EC" id="2.7.6.5"/>
    </reaction>
</comment>
<dbReference type="InterPro" id="IPR045865">
    <property type="entry name" value="ACT-like_dom_sf"/>
</dbReference>
<dbReference type="eggNOG" id="COG0317">
    <property type="taxonomic scope" value="Bacteria"/>
</dbReference>
<accession>C2ES93</accession>
<evidence type="ECO:0000256" key="3">
    <source>
        <dbReference type="ARBA" id="ARBA00023134"/>
    </source>
</evidence>
<dbReference type="GO" id="GO:0005525">
    <property type="term" value="F:GTP binding"/>
    <property type="evidence" value="ECO:0007669"/>
    <property type="project" value="UniProtKB-KW"/>
</dbReference>
<dbReference type="SUPFAM" id="SSF81271">
    <property type="entry name" value="TGS-like"/>
    <property type="match status" value="1"/>
</dbReference>
<name>C2ES93_9LACO</name>
<protein>
    <recommendedName>
        <fullName evidence="2">GTP diphosphokinase</fullName>
        <ecNumber evidence="2">2.7.6.5</ecNumber>
    </recommendedName>
</protein>
<dbReference type="CDD" id="cd01668">
    <property type="entry name" value="TGS_RSH"/>
    <property type="match status" value="1"/>
</dbReference>
<dbReference type="InterPro" id="IPR003607">
    <property type="entry name" value="HD/PDEase_dom"/>
</dbReference>
<feature type="domain" description="TGS" evidence="8">
    <location>
        <begin position="400"/>
        <end position="461"/>
    </location>
</feature>
<dbReference type="EC" id="2.7.6.5" evidence="2"/>
<feature type="domain" description="HD" evidence="7">
    <location>
        <begin position="55"/>
        <end position="154"/>
    </location>
</feature>
<dbReference type="SUPFAM" id="SSF55021">
    <property type="entry name" value="ACT-like"/>
    <property type="match status" value="1"/>
</dbReference>
<dbReference type="InterPro" id="IPR033655">
    <property type="entry name" value="TGS_RelA/SpoT"/>
</dbReference>
<evidence type="ECO:0000256" key="2">
    <source>
        <dbReference type="ARBA" id="ARBA00013251"/>
    </source>
</evidence>
<dbReference type="CDD" id="cd04876">
    <property type="entry name" value="ACT_RelA-SpoT"/>
    <property type="match status" value="1"/>
</dbReference>
<dbReference type="HOGENOM" id="CLU_012300_3_0_9"/>
<evidence type="ECO:0000313" key="9">
    <source>
        <dbReference type="EMBL" id="EEJ41285.1"/>
    </source>
</evidence>
<evidence type="ECO:0000259" key="7">
    <source>
        <dbReference type="PROSITE" id="PS51831"/>
    </source>
</evidence>
<dbReference type="Pfam" id="PF04607">
    <property type="entry name" value="RelA_SpoT"/>
    <property type="match status" value="1"/>
</dbReference>
<dbReference type="InterPro" id="IPR004811">
    <property type="entry name" value="RelA/Spo_fam"/>
</dbReference>
<dbReference type="PROSITE" id="PS51831">
    <property type="entry name" value="HD"/>
    <property type="match status" value="1"/>
</dbReference>
<dbReference type="PROSITE" id="PS51880">
    <property type="entry name" value="TGS"/>
    <property type="match status" value="1"/>
</dbReference>
<comment type="function">
    <text evidence="5">In eubacteria ppGpp (guanosine 3'-diphosphate 5'-diphosphate) is a mediator of the stringent response that coordinates a variety of cellular activities in response to changes in nutritional abundance.</text>
</comment>
<gene>
    <name evidence="9" type="primary">relA</name>
    <name evidence="9" type="ORF">HMPREF0549_0329</name>
</gene>
<dbReference type="InterPro" id="IPR012675">
    <property type="entry name" value="Beta-grasp_dom_sf"/>
</dbReference>
<dbReference type="GO" id="GO:0015970">
    <property type="term" value="P:guanosine tetraphosphate biosynthetic process"/>
    <property type="evidence" value="ECO:0007669"/>
    <property type="project" value="UniProtKB-UniPathway"/>
</dbReference>
<dbReference type="FunFam" id="3.10.20.30:FF:000002">
    <property type="entry name" value="GTP pyrophosphokinase (RelA/SpoT)"/>
    <property type="match status" value="1"/>
</dbReference>
<dbReference type="NCBIfam" id="TIGR00691">
    <property type="entry name" value="spoT_relA"/>
    <property type="match status" value="1"/>
</dbReference>
<dbReference type="PANTHER" id="PTHR21262">
    <property type="entry name" value="GUANOSINE-3',5'-BIS DIPHOSPHATE 3'-PYROPHOSPHOHYDROLASE"/>
    <property type="match status" value="1"/>
</dbReference>
<dbReference type="Pfam" id="PF13328">
    <property type="entry name" value="HD_4"/>
    <property type="match status" value="1"/>
</dbReference>
<dbReference type="FunFam" id="3.30.460.10:FF:000001">
    <property type="entry name" value="GTP pyrophosphokinase RelA"/>
    <property type="match status" value="1"/>
</dbReference>
<dbReference type="InterPro" id="IPR045600">
    <property type="entry name" value="RelA/SpoT_AH_RIS"/>
</dbReference>
<keyword evidence="3" id="KW-0342">GTP-binding</keyword>
<dbReference type="SMART" id="SM00471">
    <property type="entry name" value="HDc"/>
    <property type="match status" value="1"/>
</dbReference>
<dbReference type="Gene3D" id="3.30.70.260">
    <property type="match status" value="1"/>
</dbReference>
<dbReference type="GO" id="GO:0008728">
    <property type="term" value="F:GTP diphosphokinase activity"/>
    <property type="evidence" value="ECO:0007669"/>
    <property type="project" value="UniProtKB-EC"/>
</dbReference>
<dbReference type="PANTHER" id="PTHR21262:SF31">
    <property type="entry name" value="GTP PYROPHOSPHOKINASE"/>
    <property type="match status" value="1"/>
</dbReference>
<reference evidence="9 10" key="1">
    <citation type="submission" date="2009-01" db="EMBL/GenBank/DDBJ databases">
        <authorList>
            <person name="Qin X."/>
            <person name="Bachman B."/>
            <person name="Battles P."/>
            <person name="Bell A."/>
            <person name="Bess C."/>
            <person name="Bickham C."/>
            <person name="Chaboub L."/>
            <person name="Chen D."/>
            <person name="Coyle M."/>
            <person name="Deiros D.R."/>
            <person name="Dinh H."/>
            <person name="Forbes L."/>
            <person name="Fowler G."/>
            <person name="Francisco L."/>
            <person name="Fu Q."/>
            <person name="Gubbala S."/>
            <person name="Hale W."/>
            <person name="Han Y."/>
            <person name="Hemphill L."/>
            <person name="Highlander S.K."/>
            <person name="Hirani K."/>
            <person name="Hogues M."/>
            <person name="Jackson L."/>
            <person name="Jakkamsetti A."/>
            <person name="Javaid M."/>
            <person name="Jiang H."/>
            <person name="Korchina V."/>
            <person name="Kovar C."/>
            <person name="Lara F."/>
            <person name="Lee S."/>
            <person name="Mata R."/>
            <person name="Mathew T."/>
            <person name="Moen C."/>
            <person name="Morales K."/>
            <person name="Munidasa M."/>
            <person name="Nazareth L."/>
            <person name="Ngo R."/>
            <person name="Nguyen L."/>
            <person name="Okwuonu G."/>
            <person name="Ongeri F."/>
            <person name="Patil S."/>
            <person name="Petrosino J."/>
            <person name="Pham C."/>
            <person name="Pham P."/>
            <person name="Pu L.-L."/>
            <person name="Puazo M."/>
            <person name="Raj R."/>
            <person name="Reid J."/>
            <person name="Rouhana J."/>
            <person name="Saada N."/>
            <person name="Shang Y."/>
            <person name="Simmons D."/>
            <person name="Thornton R."/>
            <person name="Warren J."/>
            <person name="Weissenberger G."/>
            <person name="Zhang J."/>
            <person name="Zhang L."/>
            <person name="Zhou C."/>
            <person name="Zhu D."/>
            <person name="Muzny D."/>
            <person name="Worley K."/>
            <person name="Gibbs R."/>
        </authorList>
    </citation>
    <scope>NUCLEOTIDE SEQUENCE [LARGE SCALE GENOMIC DNA]</scope>
    <source>
        <strain evidence="9 10">ATCC 49540</strain>
    </source>
</reference>
<dbReference type="SUPFAM" id="SSF109604">
    <property type="entry name" value="HD-domain/PDEase-like"/>
    <property type="match status" value="1"/>
</dbReference>
<dbReference type="FunFam" id="1.10.3210.10:FF:000001">
    <property type="entry name" value="GTP pyrophosphokinase RelA"/>
    <property type="match status" value="1"/>
</dbReference>
<feature type="region of interest" description="Disordered" evidence="6">
    <location>
        <begin position="563"/>
        <end position="601"/>
    </location>
</feature>
<dbReference type="InterPro" id="IPR043519">
    <property type="entry name" value="NT_sf"/>
</dbReference>
<dbReference type="Pfam" id="PF19296">
    <property type="entry name" value="RelA_AH_RIS"/>
    <property type="match status" value="1"/>
</dbReference>
<proteinExistence type="inferred from homology"/>
<dbReference type="Gene3D" id="3.10.20.30">
    <property type="match status" value="1"/>
</dbReference>
<keyword evidence="9" id="KW-0808">Transferase</keyword>
<evidence type="ECO:0000313" key="10">
    <source>
        <dbReference type="Proteomes" id="UP000004483"/>
    </source>
</evidence>
<dbReference type="CDD" id="cd05399">
    <property type="entry name" value="NT_Rel-Spo_like"/>
    <property type="match status" value="1"/>
</dbReference>
<dbReference type="CDD" id="cd00077">
    <property type="entry name" value="HDc"/>
    <property type="match status" value="1"/>
</dbReference>
<comment type="pathway">
    <text evidence="1">Purine metabolism; ppGpp biosynthesis; ppGpp from GTP: step 1/2.</text>
</comment>
<dbReference type="UniPathway" id="UPA00908">
    <property type="reaction ID" value="UER00884"/>
</dbReference>
<sequence>MEGGTLSEVKELSHEDVLKMVSSYMNDEHVALVERAYHFAAVCHRDQRRKSGEPYIIHPIQVAGILADLHMDPETVCAGYLHDIVEDTGATLDDIKELFGPTIALIVDGDTKLGKIQYKSNKEQMAATHRKLLLAMSKDIRVMIVKLADRLHNMRTLQHLRPDKQRRISNETLEIYAPIADRLGISTIKWELEDLSLRYLNPQQYYRIVHLMNSRRDQRVEYIDEAIGEIKKAISDLNLGPNVEIYGRPKHIYSIYRKMVNQHKQFSQIYDLLAVRIVVDSIKDCYAALGAIHTNWKPMPGRFKDYIAMPKANGYQSLHTTIMGPGGKPLEVQIRTHHMHQVAEYGVAAHWAYKEGKTNGIQQTRDSQKLNVVKEILELRSESDGTDEFMQGVQSDIFADKVYAFTPKGDVIELPQGSGPLDMAYQIHTEVGNHTTGAKVNGRIVPLDYEIKTGDIVDILTSSSSAGPSRDWLELVSTRRARNKIRQFFRAHDRETNIEEGKRMIEREIREAGFDPFTLMTEEKNEEVANQMHYQSSDDMFAAIGFGDMAPVGVRNRFTADVRKKEEDSRKQAAEKAVLEEHATLEKPDQREKKKQAKETSEGIIVEGVDNLLTRLSHCCSPVPGDDIVGYITKGRGVSVHRSDCPNIKAAEKSGQRIIHVYWANPNGDKTNYNSNIEVQGYNRSGLLNDVLRSVNNTTKFLNSVNGKVDHNKMVTISMTIGVRNLHQLQFIMDSLKNIKDVYVVKRTIR</sequence>
<evidence type="ECO:0000256" key="6">
    <source>
        <dbReference type="SAM" id="MobiDB-lite"/>
    </source>
</evidence>
<dbReference type="SUPFAM" id="SSF81301">
    <property type="entry name" value="Nucleotidyltransferase"/>
    <property type="match status" value="1"/>
</dbReference>
<evidence type="ECO:0000256" key="4">
    <source>
        <dbReference type="ARBA" id="ARBA00048244"/>
    </source>
</evidence>
<dbReference type="STRING" id="1423814.HMPREF0549_0329"/>
<evidence type="ECO:0000259" key="8">
    <source>
        <dbReference type="PROSITE" id="PS51880"/>
    </source>
</evidence>
<dbReference type="Gene3D" id="1.10.3210.10">
    <property type="entry name" value="Hypothetical protein af1432"/>
    <property type="match status" value="1"/>
</dbReference>
<dbReference type="InterPro" id="IPR007685">
    <property type="entry name" value="RelA_SpoT"/>
</dbReference>
<comment type="similarity">
    <text evidence="5">Belongs to the relA/spoT family.</text>
</comment>
<dbReference type="InterPro" id="IPR012676">
    <property type="entry name" value="TGS-like"/>
</dbReference>
<dbReference type="AlphaFoldDB" id="C2ES93"/>
<evidence type="ECO:0000256" key="5">
    <source>
        <dbReference type="RuleBase" id="RU003847"/>
    </source>
</evidence>
<dbReference type="Proteomes" id="UP000004483">
    <property type="component" value="Unassembled WGS sequence"/>
</dbReference>
<dbReference type="Pfam" id="PF13291">
    <property type="entry name" value="ACT_4"/>
    <property type="match status" value="1"/>
</dbReference>
<dbReference type="Pfam" id="PF02824">
    <property type="entry name" value="TGS"/>
    <property type="match status" value="1"/>
</dbReference>
<evidence type="ECO:0000256" key="1">
    <source>
        <dbReference type="ARBA" id="ARBA00004976"/>
    </source>
</evidence>